<gene>
    <name evidence="10" type="ORF">HMPREF9698_01069</name>
</gene>
<evidence type="ECO:0000256" key="5">
    <source>
        <dbReference type="ARBA" id="ARBA00022692"/>
    </source>
</evidence>
<feature type="transmembrane region" description="Helical" evidence="9">
    <location>
        <begin position="100"/>
        <end position="118"/>
    </location>
</feature>
<name>K9EBY4_9LACT</name>
<dbReference type="GO" id="GO:0055085">
    <property type="term" value="P:transmembrane transport"/>
    <property type="evidence" value="ECO:0007669"/>
    <property type="project" value="InterPro"/>
</dbReference>
<dbReference type="PANTHER" id="PTHR30578:SF0">
    <property type="entry name" value="ION-TRANSLOCATING OXIDOREDUCTASE COMPLEX SUBUNIT D"/>
    <property type="match status" value="1"/>
</dbReference>
<keyword evidence="1" id="KW-0813">Transport</keyword>
<feature type="transmembrane region" description="Helical" evidence="9">
    <location>
        <begin position="263"/>
        <end position="281"/>
    </location>
</feature>
<dbReference type="InterPro" id="IPR004338">
    <property type="entry name" value="NqrB/RnfD"/>
</dbReference>
<keyword evidence="2" id="KW-0597">Phosphoprotein</keyword>
<dbReference type="RefSeq" id="WP_003778121.1">
    <property type="nucleotide sequence ID" value="NZ_JH992959.1"/>
</dbReference>
<reference evidence="10 11" key="1">
    <citation type="submission" date="2012-09" db="EMBL/GenBank/DDBJ databases">
        <title>The Genome Sequence of Alloiococcus otitis ATCC 51267.</title>
        <authorList>
            <consortium name="The Broad Institute Genome Sequencing Platform"/>
            <person name="Earl A."/>
            <person name="Ward D."/>
            <person name="Feldgarden M."/>
            <person name="Gevers D."/>
            <person name="Huys G."/>
            <person name="Walker B."/>
            <person name="Young S.K."/>
            <person name="Zeng Q."/>
            <person name="Gargeya S."/>
            <person name="Fitzgerald M."/>
            <person name="Haas B."/>
            <person name="Abouelleil A."/>
            <person name="Alvarado L."/>
            <person name="Arachchi H.M."/>
            <person name="Berlin A.M."/>
            <person name="Chapman S.B."/>
            <person name="Goldberg J."/>
            <person name="Griggs A."/>
            <person name="Gujja S."/>
            <person name="Hansen M."/>
            <person name="Howarth C."/>
            <person name="Imamovic A."/>
            <person name="Larimer J."/>
            <person name="McCowen C."/>
            <person name="Montmayeur A."/>
            <person name="Murphy C."/>
            <person name="Neiman D."/>
            <person name="Pearson M."/>
            <person name="Priest M."/>
            <person name="Roberts A."/>
            <person name="Saif S."/>
            <person name="Shea T."/>
            <person name="Sisk P."/>
            <person name="Sykes S."/>
            <person name="Wortman J."/>
            <person name="Nusbaum C."/>
            <person name="Birren B."/>
        </authorList>
    </citation>
    <scope>NUCLEOTIDE SEQUENCE [LARGE SCALE GENOMIC DNA]</scope>
    <source>
        <strain evidence="10 11">ATCC 51267</strain>
    </source>
</reference>
<feature type="transmembrane region" description="Helical" evidence="9">
    <location>
        <begin position="288"/>
        <end position="307"/>
    </location>
</feature>
<keyword evidence="5 9" id="KW-0812">Transmembrane</keyword>
<organism evidence="10 11">
    <name type="scientific">Alloiococcus otitis ATCC 51267</name>
    <dbReference type="NCBI Taxonomy" id="883081"/>
    <lineage>
        <taxon>Bacteria</taxon>
        <taxon>Bacillati</taxon>
        <taxon>Bacillota</taxon>
        <taxon>Bacilli</taxon>
        <taxon>Lactobacillales</taxon>
        <taxon>Carnobacteriaceae</taxon>
        <taxon>Alloiococcus</taxon>
    </lineage>
</organism>
<dbReference type="STRING" id="883081.HMPREF9698_01069"/>
<evidence type="ECO:0000256" key="4">
    <source>
        <dbReference type="ARBA" id="ARBA00022643"/>
    </source>
</evidence>
<keyword evidence="8 9" id="KW-0472">Membrane</keyword>
<feature type="transmembrane region" description="Helical" evidence="9">
    <location>
        <begin position="238"/>
        <end position="257"/>
    </location>
</feature>
<keyword evidence="3" id="KW-0285">Flavoprotein</keyword>
<evidence type="ECO:0000256" key="2">
    <source>
        <dbReference type="ARBA" id="ARBA00022553"/>
    </source>
</evidence>
<feature type="transmembrane region" description="Helical" evidence="9">
    <location>
        <begin position="77"/>
        <end position="94"/>
    </location>
</feature>
<sequence>MAKTRLADYDLVTDQSPHIFEGWDSQWQMLQVILALMLPTLAGAILFGPTVLIHVAIAVAVTVLVEWVYERAVRKRSTIRDLSAVITGILVALSMPNGTLYATTGLVALLAILIKLIPGGMGSNRFNPAVTARVIHLLFPWFFNFQFVGWLNDFFGLSLDQVSTASLQAYVPNLGPDAYTTVTPLIFNFRGGGDFSGAPPLWDLFIGNTGGWGGAMGETSTLVILIAMVYLILRRVIVWYKPVLFIATVGLFMYFYGVMDLEFMTYHLLSGSLVFAGVFMVTDYPTAGLTRIGQIVFPIGAGLLVGLFRTQGFAPEGVGLAIVTMNAVIPYVDRLAFNKVYGHTDRPFLGMGYNDREPFKKVDPLAER</sequence>
<dbReference type="EMBL" id="AGXA01000021">
    <property type="protein sequence ID" value="EKU93321.1"/>
    <property type="molecule type" value="Genomic_DNA"/>
</dbReference>
<comment type="caution">
    <text evidence="10">The sequence shown here is derived from an EMBL/GenBank/DDBJ whole genome shotgun (WGS) entry which is preliminary data.</text>
</comment>
<proteinExistence type="predicted"/>
<evidence type="ECO:0008006" key="12">
    <source>
        <dbReference type="Google" id="ProtNLM"/>
    </source>
</evidence>
<feature type="transmembrane region" description="Helical" evidence="9">
    <location>
        <begin position="212"/>
        <end position="233"/>
    </location>
</feature>
<dbReference type="GO" id="GO:0005886">
    <property type="term" value="C:plasma membrane"/>
    <property type="evidence" value="ECO:0007669"/>
    <property type="project" value="TreeGrafter"/>
</dbReference>
<feature type="transmembrane region" description="Helical" evidence="9">
    <location>
        <begin position="32"/>
        <end position="65"/>
    </location>
</feature>
<dbReference type="eggNOG" id="COG4658">
    <property type="taxonomic scope" value="Bacteria"/>
</dbReference>
<feature type="transmembrane region" description="Helical" evidence="9">
    <location>
        <begin position="313"/>
        <end position="332"/>
    </location>
</feature>
<evidence type="ECO:0000256" key="9">
    <source>
        <dbReference type="SAM" id="Phobius"/>
    </source>
</evidence>
<protein>
    <recommendedName>
        <fullName evidence="12">Electron transport complex, rnfabcdge type, D subunit</fullName>
    </recommendedName>
</protein>
<dbReference type="Pfam" id="PF03116">
    <property type="entry name" value="NQR2_RnfD_RnfE"/>
    <property type="match status" value="1"/>
</dbReference>
<dbReference type="PANTHER" id="PTHR30578">
    <property type="entry name" value="ELECTRON TRANSPORT COMPLEX PROTEIN RNFD"/>
    <property type="match status" value="1"/>
</dbReference>
<feature type="transmembrane region" description="Helical" evidence="9">
    <location>
        <begin position="130"/>
        <end position="151"/>
    </location>
</feature>
<dbReference type="HOGENOM" id="CLU_042020_1_0_9"/>
<keyword evidence="4" id="KW-0288">FMN</keyword>
<keyword evidence="7 9" id="KW-1133">Transmembrane helix</keyword>
<keyword evidence="11" id="KW-1185">Reference proteome</keyword>
<evidence type="ECO:0000256" key="3">
    <source>
        <dbReference type="ARBA" id="ARBA00022630"/>
    </source>
</evidence>
<evidence type="ECO:0000256" key="6">
    <source>
        <dbReference type="ARBA" id="ARBA00022967"/>
    </source>
</evidence>
<evidence type="ECO:0000313" key="11">
    <source>
        <dbReference type="Proteomes" id="UP000009875"/>
    </source>
</evidence>
<evidence type="ECO:0000256" key="8">
    <source>
        <dbReference type="ARBA" id="ARBA00023136"/>
    </source>
</evidence>
<accession>K9EBY4</accession>
<dbReference type="AlphaFoldDB" id="K9EBY4"/>
<evidence type="ECO:0000256" key="7">
    <source>
        <dbReference type="ARBA" id="ARBA00022989"/>
    </source>
</evidence>
<dbReference type="Proteomes" id="UP000009875">
    <property type="component" value="Unassembled WGS sequence"/>
</dbReference>
<evidence type="ECO:0000256" key="1">
    <source>
        <dbReference type="ARBA" id="ARBA00022448"/>
    </source>
</evidence>
<keyword evidence="6" id="KW-1278">Translocase</keyword>
<evidence type="ECO:0000313" key="10">
    <source>
        <dbReference type="EMBL" id="EKU93321.1"/>
    </source>
</evidence>